<feature type="region of interest" description="Disordered" evidence="2">
    <location>
        <begin position="777"/>
        <end position="839"/>
    </location>
</feature>
<accession>A0A8E2J4R9</accession>
<evidence type="ECO:0000256" key="2">
    <source>
        <dbReference type="SAM" id="MobiDB-lite"/>
    </source>
</evidence>
<evidence type="ECO:0000256" key="1">
    <source>
        <dbReference type="SAM" id="Coils"/>
    </source>
</evidence>
<feature type="coiled-coil region" evidence="1">
    <location>
        <begin position="544"/>
        <end position="571"/>
    </location>
</feature>
<feature type="compositionally biased region" description="Low complexity" evidence="2">
    <location>
        <begin position="387"/>
        <end position="397"/>
    </location>
</feature>
<feature type="region of interest" description="Disordered" evidence="2">
    <location>
        <begin position="656"/>
        <end position="684"/>
    </location>
</feature>
<feature type="compositionally biased region" description="Low complexity" evidence="2">
    <location>
        <begin position="39"/>
        <end position="59"/>
    </location>
</feature>
<keyword evidence="1" id="KW-0175">Coiled coil</keyword>
<feature type="region of interest" description="Disordered" evidence="2">
    <location>
        <begin position="699"/>
        <end position="737"/>
    </location>
</feature>
<evidence type="ECO:0000313" key="4">
    <source>
        <dbReference type="Proteomes" id="UP000250043"/>
    </source>
</evidence>
<feature type="compositionally biased region" description="Basic and acidic residues" evidence="2">
    <location>
        <begin position="14"/>
        <end position="38"/>
    </location>
</feature>
<feature type="region of interest" description="Disordered" evidence="2">
    <location>
        <begin position="851"/>
        <end position="872"/>
    </location>
</feature>
<feature type="region of interest" description="Disordered" evidence="2">
    <location>
        <begin position="1"/>
        <end position="440"/>
    </location>
</feature>
<feature type="compositionally biased region" description="Basic and acidic residues" evidence="2">
    <location>
        <begin position="862"/>
        <end position="872"/>
    </location>
</feature>
<feature type="compositionally biased region" description="Polar residues" evidence="2">
    <location>
        <begin position="110"/>
        <end position="119"/>
    </location>
</feature>
<reference evidence="3 4" key="1">
    <citation type="submission" date="2016-07" db="EMBL/GenBank/DDBJ databases">
        <title>Draft genome of the white-rot fungus Obba rivulosa 3A-2.</title>
        <authorList>
            <consortium name="DOE Joint Genome Institute"/>
            <person name="Miettinen O."/>
            <person name="Riley R."/>
            <person name="Acob R."/>
            <person name="Barry K."/>
            <person name="Cullen D."/>
            <person name="De Vries R."/>
            <person name="Hainaut M."/>
            <person name="Hatakka A."/>
            <person name="Henrissat B."/>
            <person name="Hilden K."/>
            <person name="Kuo R."/>
            <person name="Labutti K."/>
            <person name="Lipzen A."/>
            <person name="Makela M.R."/>
            <person name="Sandor L."/>
            <person name="Spatafora J.W."/>
            <person name="Grigoriev I.V."/>
            <person name="Hibbett D.S."/>
        </authorList>
    </citation>
    <scope>NUCLEOTIDE SEQUENCE [LARGE SCALE GENOMIC DNA]</scope>
    <source>
        <strain evidence="3 4">3A-2</strain>
    </source>
</reference>
<keyword evidence="4" id="KW-1185">Reference proteome</keyword>
<evidence type="ECO:0000313" key="3">
    <source>
        <dbReference type="EMBL" id="OCH94581.1"/>
    </source>
</evidence>
<dbReference type="OrthoDB" id="2804750at2759"/>
<sequence length="872" mass="92781">MPTAPTPPGRLRSKTSDLSDLLRSHGARSDRRNSESQRHPPTQQTTQTTSHHSEPTTPSKGKRKIAIFGRRRKSESVSPSLSASDYRVVEEEIPPLPPLDSRISTGDCGQPSSRLTSESSRIRPPSQVSLPPALSLPKPQGRLSSSQPHEQQRPHAASVSVTRSHQLRGQKSTSFEYTRQSVDRQAEVSGNGRPMITISAPPVADHASASQRSVPVPAPIHTGRRFGLARFGTRREQPKPPDSPPSPTSPTSPRSPTSIKQFPSSAAVDYQSHRTSVIQSGIPRAEDAPKKSISKGRSFLPGSRSPPPDKPRKSASALPLSSSRQAQLSGPTLSVKRSISESSASPSQDATDGAAAARATSPPSRSRIPGSSSLRSPGTKAPPPLLPTWRRPLSGGPPLEPLPSPPHSATTIRAGGNETKSTQSSSATSTPTNASFPGVGPRPSMAWIHQQVFGQTIENVVPSASTHSLALEAARHLNEPLPSSTESLDRDREAVRFLVPETPTLAEHEHPISHDAATAEQLREALNAQSARYARLAAYVPSLIEKHAAEKSELKRRIEVLEQEAHKREREIKGLRWLVMNANPTPPASSGRQPGFSQVERGQDAIKPGPQPAQHVAPTVLMESGHAGTLSIDSLSGGSMEEGLFELQATVSDLIAPLSTPPSTEMSRSRDRRSSRARLRRSNTISYELNQDASILAAQKQARRTSSPVLPPPGGTQSMFSFKGSPSIKTSPAISASNPSFELESIPTIPSFGSEQRISPIPSIASPSFSLPSLTATNTASSGLSAIPELPKSPAGTVSAESSDYEPIVPAAECPTTGEEQHVPHPRKHVATISTSSTSASTAYADNLKMGAAPSIGQVLDRATESKADTLQ</sequence>
<proteinExistence type="predicted"/>
<protein>
    <submittedName>
        <fullName evidence="3">Uncharacterized protein</fullName>
    </submittedName>
</protein>
<feature type="compositionally biased region" description="Polar residues" evidence="2">
    <location>
        <begin position="319"/>
        <end position="350"/>
    </location>
</feature>
<gene>
    <name evidence="3" type="ORF">OBBRIDRAFT_789060</name>
</gene>
<dbReference type="AlphaFoldDB" id="A0A8E2J4R9"/>
<name>A0A8E2J4R9_9APHY</name>
<feature type="compositionally biased region" description="Low complexity" evidence="2">
    <location>
        <begin position="419"/>
        <end position="432"/>
    </location>
</feature>
<feature type="compositionally biased region" description="Basic residues" evidence="2">
    <location>
        <begin position="60"/>
        <end position="73"/>
    </location>
</feature>
<feature type="compositionally biased region" description="Pro residues" evidence="2">
    <location>
        <begin position="240"/>
        <end position="250"/>
    </location>
</feature>
<feature type="compositionally biased region" description="Low complexity" evidence="2">
    <location>
        <begin position="354"/>
        <end position="377"/>
    </location>
</feature>
<dbReference type="Proteomes" id="UP000250043">
    <property type="component" value="Unassembled WGS sequence"/>
</dbReference>
<feature type="region of interest" description="Disordered" evidence="2">
    <location>
        <begin position="582"/>
        <end position="614"/>
    </location>
</feature>
<dbReference type="EMBL" id="KV722342">
    <property type="protein sequence ID" value="OCH94581.1"/>
    <property type="molecule type" value="Genomic_DNA"/>
</dbReference>
<organism evidence="3 4">
    <name type="scientific">Obba rivulosa</name>
    <dbReference type="NCBI Taxonomy" id="1052685"/>
    <lineage>
        <taxon>Eukaryota</taxon>
        <taxon>Fungi</taxon>
        <taxon>Dikarya</taxon>
        <taxon>Basidiomycota</taxon>
        <taxon>Agaricomycotina</taxon>
        <taxon>Agaricomycetes</taxon>
        <taxon>Polyporales</taxon>
        <taxon>Gelatoporiaceae</taxon>
        <taxon>Obba</taxon>
    </lineage>
</organism>
<feature type="compositionally biased region" description="Polar residues" evidence="2">
    <location>
        <begin position="159"/>
        <end position="180"/>
    </location>
</feature>
<feature type="compositionally biased region" description="Polar residues" evidence="2">
    <location>
        <begin position="727"/>
        <end position="737"/>
    </location>
</feature>